<keyword evidence="6 8" id="KW-1133">Transmembrane helix</keyword>
<feature type="transmembrane region" description="Helical" evidence="8">
    <location>
        <begin position="566"/>
        <end position="588"/>
    </location>
</feature>
<keyword evidence="5 8" id="KW-0812">Transmembrane</keyword>
<evidence type="ECO:0000256" key="3">
    <source>
        <dbReference type="ARBA" id="ARBA00022448"/>
    </source>
</evidence>
<dbReference type="NCBIfam" id="NF007866">
    <property type="entry name" value="PRK10577.1-2"/>
    <property type="match status" value="1"/>
</dbReference>
<evidence type="ECO:0000256" key="8">
    <source>
        <dbReference type="SAM" id="Phobius"/>
    </source>
</evidence>
<feature type="transmembrane region" description="Helical" evidence="8">
    <location>
        <begin position="390"/>
        <end position="410"/>
    </location>
</feature>
<feature type="transmembrane region" description="Helical" evidence="8">
    <location>
        <begin position="479"/>
        <end position="501"/>
    </location>
</feature>
<dbReference type="PANTHER" id="PTHR30472">
    <property type="entry name" value="FERRIC ENTEROBACTIN TRANSPORT SYSTEM PERMEASE PROTEIN"/>
    <property type="match status" value="1"/>
</dbReference>
<feature type="transmembrane region" description="Helical" evidence="8">
    <location>
        <begin position="638"/>
        <end position="655"/>
    </location>
</feature>
<reference evidence="9" key="1">
    <citation type="submission" date="2021-05" db="EMBL/GenBank/DDBJ databases">
        <authorList>
            <person name="Sun Q."/>
            <person name="Inoue M."/>
        </authorList>
    </citation>
    <scope>NUCLEOTIDE SEQUENCE</scope>
    <source>
        <strain evidence="9">VKM B-3255</strain>
    </source>
</reference>
<feature type="transmembrane region" description="Helical" evidence="8">
    <location>
        <begin position="422"/>
        <end position="440"/>
    </location>
</feature>
<evidence type="ECO:0000313" key="10">
    <source>
        <dbReference type="Proteomes" id="UP001166585"/>
    </source>
</evidence>
<name>A0ABS5R4F3_9HYPH</name>
<feature type="transmembrane region" description="Helical" evidence="8">
    <location>
        <begin position="200"/>
        <end position="219"/>
    </location>
</feature>
<sequence length="657" mass="67412">MMPDDIASRRHILLLCLLLAMLSLALFGWSLVDVFSANGSIAAMNPSGRFAGLIALHSLAPRYLVGLLAGAALGLAGVLLQIVLRNTLADPSSLGVAAGAHLAIVAATAFAPELGGFPRESVAFAGGLVAVFIVLGLSWRRSFEPATVVVAGMMVGLLCASLTATIILYSGQYLTSLFLWGGGSLAQQNWMPPLDLAVRFVPAFVISMLFVRALTLLTLDDQGARALGLSVSAVRLAILVLAVALSAAVVSQVGVIGFVGLAAPNLARLMGARTVRLVLPLSPLLGALMLSVTDGLVQAIDRASRFDMPTGAVTALFAGPVLFWLSSRLRAARPDLRADGLTESSRRQLFPAILGSLALVTALALLVGRSEIDIGFDSLSTVATLLPWRAPRLVAAMAGGAMLATAGCLLQRMTSNPLASPEVLGVSSAAILAMAISVFAAPAMGLAGQIAGATLGAILGFAVLIVAARGGAFEGNRMLLAGVALGSFCGAALTILMTRGGMEAGMILAWLTGATAHVDPAIAVVTAVLAVVLIFPALLLSRWLDLLSLGSEMPAALGLAMIRTRLVLLTLAALLTGAAALTLGPVSFVGLMAPHIARHTGAADARSLVAISAALGALLMGVADLASRLAFYPYQMPIGLFASLIGTPYLLYMLARR</sequence>
<keyword evidence="7 8" id="KW-0472">Membrane</keyword>
<evidence type="ECO:0000256" key="6">
    <source>
        <dbReference type="ARBA" id="ARBA00022989"/>
    </source>
</evidence>
<accession>A0ABS5R4F3</accession>
<evidence type="ECO:0000256" key="7">
    <source>
        <dbReference type="ARBA" id="ARBA00023136"/>
    </source>
</evidence>
<dbReference type="Proteomes" id="UP001166585">
    <property type="component" value="Unassembled WGS sequence"/>
</dbReference>
<dbReference type="SUPFAM" id="SSF81345">
    <property type="entry name" value="ABC transporter involved in vitamin B12 uptake, BtuC"/>
    <property type="match status" value="2"/>
</dbReference>
<feature type="transmembrane region" description="Helical" evidence="8">
    <location>
        <begin position="521"/>
        <end position="545"/>
    </location>
</feature>
<evidence type="ECO:0000313" key="9">
    <source>
        <dbReference type="EMBL" id="MBS9476529.1"/>
    </source>
</evidence>
<dbReference type="InterPro" id="IPR037294">
    <property type="entry name" value="ABC_BtuC-like"/>
</dbReference>
<feature type="transmembrane region" description="Helical" evidence="8">
    <location>
        <begin position="608"/>
        <end position="626"/>
    </location>
</feature>
<evidence type="ECO:0000256" key="1">
    <source>
        <dbReference type="ARBA" id="ARBA00004651"/>
    </source>
</evidence>
<gene>
    <name evidence="9" type="primary">fhuB</name>
    <name evidence="9" type="ORF">KIP89_05365</name>
</gene>
<feature type="transmembrane region" description="Helical" evidence="8">
    <location>
        <begin position="277"/>
        <end position="300"/>
    </location>
</feature>
<dbReference type="Pfam" id="PF01032">
    <property type="entry name" value="FecCD"/>
    <property type="match status" value="2"/>
</dbReference>
<feature type="transmembrane region" description="Helical" evidence="8">
    <location>
        <begin position="226"/>
        <end position="247"/>
    </location>
</feature>
<feature type="transmembrane region" description="Helical" evidence="8">
    <location>
        <begin position="122"/>
        <end position="139"/>
    </location>
</feature>
<feature type="transmembrane region" description="Helical" evidence="8">
    <location>
        <begin position="253"/>
        <end position="270"/>
    </location>
</feature>
<dbReference type="InterPro" id="IPR000522">
    <property type="entry name" value="ABC_transptr_permease_BtuC"/>
</dbReference>
<dbReference type="EMBL" id="JAHCQH010000014">
    <property type="protein sequence ID" value="MBS9476529.1"/>
    <property type="molecule type" value="Genomic_DNA"/>
</dbReference>
<keyword evidence="10" id="KW-1185">Reference proteome</keyword>
<dbReference type="RefSeq" id="WP_213754358.1">
    <property type="nucleotide sequence ID" value="NZ_JAHCQH010000014.1"/>
</dbReference>
<feature type="transmembrane region" description="Helical" evidence="8">
    <location>
        <begin position="91"/>
        <end position="110"/>
    </location>
</feature>
<feature type="transmembrane region" description="Helical" evidence="8">
    <location>
        <begin position="63"/>
        <end position="84"/>
    </location>
</feature>
<comment type="caution">
    <text evidence="9">The sequence shown here is derived from an EMBL/GenBank/DDBJ whole genome shotgun (WGS) entry which is preliminary data.</text>
</comment>
<comment type="subcellular location">
    <subcellularLocation>
        <location evidence="1">Cell membrane</location>
        <topology evidence="1">Multi-pass membrane protein</topology>
    </subcellularLocation>
</comment>
<dbReference type="Gene3D" id="1.10.3470.10">
    <property type="entry name" value="ABC transporter involved in vitamin B12 uptake, BtuC"/>
    <property type="match status" value="2"/>
</dbReference>
<protein>
    <submittedName>
        <fullName evidence="9">Fe(3+)-hydroxamate ABC transporter permease FhuB</fullName>
    </submittedName>
</protein>
<dbReference type="PANTHER" id="PTHR30472:SF37">
    <property type="entry name" value="FE(3+) DICITRATE TRANSPORT SYSTEM PERMEASE PROTEIN FECD-RELATED"/>
    <property type="match status" value="1"/>
</dbReference>
<proteinExistence type="inferred from homology"/>
<evidence type="ECO:0000256" key="4">
    <source>
        <dbReference type="ARBA" id="ARBA00022475"/>
    </source>
</evidence>
<feature type="transmembrane region" description="Helical" evidence="8">
    <location>
        <begin position="446"/>
        <end position="467"/>
    </location>
</feature>
<comment type="similarity">
    <text evidence="2">Belongs to the binding-protein-dependent transport system permease family. FecCD subfamily.</text>
</comment>
<evidence type="ECO:0000256" key="2">
    <source>
        <dbReference type="ARBA" id="ARBA00007935"/>
    </source>
</evidence>
<feature type="transmembrane region" description="Helical" evidence="8">
    <location>
        <begin position="349"/>
        <end position="370"/>
    </location>
</feature>
<feature type="transmembrane region" description="Helical" evidence="8">
    <location>
        <begin position="312"/>
        <end position="329"/>
    </location>
</feature>
<feature type="transmembrane region" description="Helical" evidence="8">
    <location>
        <begin position="146"/>
        <end position="169"/>
    </location>
</feature>
<evidence type="ECO:0000256" key="5">
    <source>
        <dbReference type="ARBA" id="ARBA00022692"/>
    </source>
</evidence>
<keyword evidence="3" id="KW-0813">Transport</keyword>
<dbReference type="CDD" id="cd06550">
    <property type="entry name" value="TM_ABC_iron-siderophores_like"/>
    <property type="match status" value="2"/>
</dbReference>
<keyword evidence="4" id="KW-1003">Cell membrane</keyword>
<organism evidence="9 10">
    <name type="scientific">Ancylobacter radicis</name>
    <dbReference type="NCBI Taxonomy" id="2836179"/>
    <lineage>
        <taxon>Bacteria</taxon>
        <taxon>Pseudomonadati</taxon>
        <taxon>Pseudomonadota</taxon>
        <taxon>Alphaproteobacteria</taxon>
        <taxon>Hyphomicrobiales</taxon>
        <taxon>Xanthobacteraceae</taxon>
        <taxon>Ancylobacter</taxon>
    </lineage>
</organism>